<dbReference type="RefSeq" id="WP_200587049.1">
    <property type="nucleotide sequence ID" value="NZ_JAEHFY010000018.1"/>
</dbReference>
<protein>
    <submittedName>
        <fullName evidence="1">Lipid A deacylase LpxR family protein</fullName>
    </submittedName>
</protein>
<organism evidence="1 2">
    <name type="scientific">Pedobacter segetis</name>
    <dbReference type="NCBI Taxonomy" id="2793069"/>
    <lineage>
        <taxon>Bacteria</taxon>
        <taxon>Pseudomonadati</taxon>
        <taxon>Bacteroidota</taxon>
        <taxon>Sphingobacteriia</taxon>
        <taxon>Sphingobacteriales</taxon>
        <taxon>Sphingobacteriaceae</taxon>
        <taxon>Pedobacter</taxon>
    </lineage>
</organism>
<dbReference type="Gene3D" id="2.40.128.140">
    <property type="entry name" value="Outer membrane protein"/>
    <property type="match status" value="1"/>
</dbReference>
<proteinExistence type="predicted"/>
<dbReference type="Pfam" id="PF09982">
    <property type="entry name" value="LpxR"/>
    <property type="match status" value="1"/>
</dbReference>
<evidence type="ECO:0000313" key="1">
    <source>
        <dbReference type="EMBL" id="MBK0383856.1"/>
    </source>
</evidence>
<name>A0ABS1BM84_9SPHI</name>
<dbReference type="Proteomes" id="UP000660024">
    <property type="component" value="Unassembled WGS sequence"/>
</dbReference>
<accession>A0ABS1BM84</accession>
<dbReference type="EMBL" id="JAEHFY010000018">
    <property type="protein sequence ID" value="MBK0383856.1"/>
    <property type="molecule type" value="Genomic_DNA"/>
</dbReference>
<dbReference type="InterPro" id="IPR037107">
    <property type="entry name" value="Put_OMP_sf"/>
</dbReference>
<evidence type="ECO:0000313" key="2">
    <source>
        <dbReference type="Proteomes" id="UP000660024"/>
    </source>
</evidence>
<reference evidence="1 2" key="1">
    <citation type="submission" date="2020-12" db="EMBL/GenBank/DDBJ databases">
        <title>Bacterial novel species Pedobacter sp. SD-b isolated from soil.</title>
        <authorList>
            <person name="Jung H.-Y."/>
        </authorList>
    </citation>
    <scope>NUCLEOTIDE SEQUENCE [LARGE SCALE GENOMIC DNA]</scope>
    <source>
        <strain evidence="1 2">SD-b</strain>
    </source>
</reference>
<comment type="caution">
    <text evidence="1">The sequence shown here is derived from an EMBL/GenBank/DDBJ whole genome shotgun (WGS) entry which is preliminary data.</text>
</comment>
<gene>
    <name evidence="1" type="ORF">I5M32_12885</name>
</gene>
<sequence>MQNSLKLSISVLFIFISLSGYSQIKSYQNELGFKSENDSYLGTGQDRYYTNGLFITYKRASKTKNYTDSLDFTKKIWSASIGQYMYNAQSGQITDIKYVDRPFAAYLYGAFALQYLNNKEHTVKFELQLGTIGPNALGLEAQEVIHKTFGFYDIKGWEYQVKNEIGFNAKADILYLIHRSGNKRVDFSLPLEGRLGNTFTSLSAGLLFRTGSLNPLYHSVATQSNVSNFKEAGVLEKEFYFFLKPQLQLVIYDATIAGGLFRTDKGPVTFKTNPLVFSQELGLAYAKKRWTVDFSVIFKTKEESSMVFSHQYGSFDLYYRF</sequence>
<keyword evidence="2" id="KW-1185">Reference proteome</keyword>
<dbReference type="InterPro" id="IPR018707">
    <property type="entry name" value="LpxR"/>
</dbReference>